<comment type="caution">
    <text evidence="2">The sequence shown here is derived from an EMBL/GenBank/DDBJ whole genome shotgun (WGS) entry which is preliminary data.</text>
</comment>
<gene>
    <name evidence="2" type="ORF">C7456_101237</name>
</gene>
<dbReference type="OrthoDB" id="5298378at2"/>
<dbReference type="Gene3D" id="2.40.100.20">
    <property type="match status" value="1"/>
</dbReference>
<dbReference type="SUPFAM" id="SSF50891">
    <property type="entry name" value="Cyclophilin-like"/>
    <property type="match status" value="1"/>
</dbReference>
<dbReference type="InterPro" id="IPR041183">
    <property type="entry name" value="Cyclophilin-like"/>
</dbReference>
<name>A0A316IQT9_9GAMM</name>
<keyword evidence="3" id="KW-1185">Reference proteome</keyword>
<sequence>MDIRMAIGSTTLTATLDDNPTARDFAALLPLTVTLQDFHSTEKISGELPGRLSQEGAPASAAGAAGDIAFYAPWGNLALFHRPGPDARGLIKMGRIVSGIEALERPGPLRVTISRADQR</sequence>
<dbReference type="Pfam" id="PF18050">
    <property type="entry name" value="Cyclophil_like2"/>
    <property type="match status" value="1"/>
</dbReference>
<evidence type="ECO:0000313" key="2">
    <source>
        <dbReference type="EMBL" id="PWK92898.1"/>
    </source>
</evidence>
<accession>A0A316IQT9</accession>
<evidence type="ECO:0000313" key="3">
    <source>
        <dbReference type="Proteomes" id="UP000245812"/>
    </source>
</evidence>
<reference evidence="2 3" key="1">
    <citation type="submission" date="2018-05" db="EMBL/GenBank/DDBJ databases">
        <title>Genomic Encyclopedia of Type Strains, Phase IV (KMG-IV): sequencing the most valuable type-strain genomes for metagenomic binning, comparative biology and taxonomic classification.</title>
        <authorList>
            <person name="Goeker M."/>
        </authorList>
    </citation>
    <scope>NUCLEOTIDE SEQUENCE [LARGE SCALE GENOMIC DNA]</scope>
    <source>
        <strain evidence="2 3">DSM 14263</strain>
    </source>
</reference>
<dbReference type="EMBL" id="QGHC01000001">
    <property type="protein sequence ID" value="PWK92898.1"/>
    <property type="molecule type" value="Genomic_DNA"/>
</dbReference>
<feature type="domain" description="Cyclophilin-like" evidence="1">
    <location>
        <begin position="5"/>
        <end position="114"/>
    </location>
</feature>
<dbReference type="InterPro" id="IPR029000">
    <property type="entry name" value="Cyclophilin-like_dom_sf"/>
</dbReference>
<dbReference type="AlphaFoldDB" id="A0A316IQT9"/>
<proteinExistence type="predicted"/>
<dbReference type="Proteomes" id="UP000245812">
    <property type="component" value="Unassembled WGS sequence"/>
</dbReference>
<organism evidence="2 3">
    <name type="scientific">Fulvimonas soli</name>
    <dbReference type="NCBI Taxonomy" id="155197"/>
    <lineage>
        <taxon>Bacteria</taxon>
        <taxon>Pseudomonadati</taxon>
        <taxon>Pseudomonadota</taxon>
        <taxon>Gammaproteobacteria</taxon>
        <taxon>Lysobacterales</taxon>
        <taxon>Rhodanobacteraceae</taxon>
        <taxon>Fulvimonas</taxon>
    </lineage>
</organism>
<evidence type="ECO:0000259" key="1">
    <source>
        <dbReference type="Pfam" id="PF18050"/>
    </source>
</evidence>
<protein>
    <recommendedName>
        <fullName evidence="1">Cyclophilin-like domain-containing protein</fullName>
    </recommendedName>
</protein>